<feature type="repeat" description="TPR" evidence="3">
    <location>
        <begin position="699"/>
        <end position="732"/>
    </location>
</feature>
<protein>
    <submittedName>
        <fullName evidence="5">Tetratricopeptide repeat protein</fullName>
    </submittedName>
</protein>
<dbReference type="Gene3D" id="1.25.40.10">
    <property type="entry name" value="Tetratricopeptide repeat domain"/>
    <property type="match status" value="7"/>
</dbReference>
<gene>
    <name evidence="5" type="ORF">QTN89_10000</name>
</gene>
<dbReference type="PROSITE" id="PS50005">
    <property type="entry name" value="TPR"/>
    <property type="match status" value="4"/>
</dbReference>
<dbReference type="SUPFAM" id="SSF48452">
    <property type="entry name" value="TPR-like"/>
    <property type="match status" value="5"/>
</dbReference>
<organism evidence="5 6">
    <name type="scientific">Roseiconus lacunae</name>
    <dbReference type="NCBI Taxonomy" id="2605694"/>
    <lineage>
        <taxon>Bacteria</taxon>
        <taxon>Pseudomonadati</taxon>
        <taxon>Planctomycetota</taxon>
        <taxon>Planctomycetia</taxon>
        <taxon>Pirellulales</taxon>
        <taxon>Pirellulaceae</taxon>
        <taxon>Roseiconus</taxon>
    </lineage>
</organism>
<dbReference type="PANTHER" id="PTHR44943:SF8">
    <property type="entry name" value="TPR REPEAT-CONTAINING PROTEIN MJ0263"/>
    <property type="match status" value="1"/>
</dbReference>
<dbReference type="Pfam" id="PF14559">
    <property type="entry name" value="TPR_19"/>
    <property type="match status" value="1"/>
</dbReference>
<name>A0ABT7PGX8_9BACT</name>
<evidence type="ECO:0000313" key="5">
    <source>
        <dbReference type="EMBL" id="MDM4015762.1"/>
    </source>
</evidence>
<dbReference type="SMART" id="SM00028">
    <property type="entry name" value="TPR"/>
    <property type="match status" value="12"/>
</dbReference>
<evidence type="ECO:0000313" key="6">
    <source>
        <dbReference type="Proteomes" id="UP001239462"/>
    </source>
</evidence>
<proteinExistence type="predicted"/>
<feature type="region of interest" description="Disordered" evidence="4">
    <location>
        <begin position="985"/>
        <end position="1007"/>
    </location>
</feature>
<keyword evidence="1" id="KW-0677">Repeat</keyword>
<feature type="repeat" description="TPR" evidence="3">
    <location>
        <begin position="320"/>
        <end position="353"/>
    </location>
</feature>
<feature type="repeat" description="TPR" evidence="3">
    <location>
        <begin position="428"/>
        <end position="461"/>
    </location>
</feature>
<evidence type="ECO:0000256" key="4">
    <source>
        <dbReference type="SAM" id="MobiDB-lite"/>
    </source>
</evidence>
<dbReference type="InterPro" id="IPR051685">
    <property type="entry name" value="Ycf3/AcsC/BcsC/TPR_MFPF"/>
</dbReference>
<dbReference type="InterPro" id="IPR011990">
    <property type="entry name" value="TPR-like_helical_dom_sf"/>
</dbReference>
<keyword evidence="6" id="KW-1185">Reference proteome</keyword>
<feature type="repeat" description="TPR" evidence="3">
    <location>
        <begin position="140"/>
        <end position="173"/>
    </location>
</feature>
<evidence type="ECO:0000256" key="1">
    <source>
        <dbReference type="ARBA" id="ARBA00022737"/>
    </source>
</evidence>
<evidence type="ECO:0000256" key="2">
    <source>
        <dbReference type="ARBA" id="ARBA00022803"/>
    </source>
</evidence>
<evidence type="ECO:0000256" key="3">
    <source>
        <dbReference type="PROSITE-ProRule" id="PRU00339"/>
    </source>
</evidence>
<dbReference type="PANTHER" id="PTHR44943">
    <property type="entry name" value="CELLULOSE SYNTHASE OPERON PROTEIN C"/>
    <property type="match status" value="1"/>
</dbReference>
<accession>A0ABT7PGX8</accession>
<dbReference type="RefSeq" id="WP_289163280.1">
    <property type="nucleotide sequence ID" value="NZ_JASZZN010000006.1"/>
</dbReference>
<dbReference type="Proteomes" id="UP001239462">
    <property type="component" value="Unassembled WGS sequence"/>
</dbReference>
<comment type="caution">
    <text evidence="5">The sequence shown here is derived from an EMBL/GenBank/DDBJ whole genome shotgun (WGS) entry which is preliminary data.</text>
</comment>
<sequence>MHVRRTSFLPAASRLAITPFIIFALGVSQLTISEPVSAQTSSETPSAEAQEAQKQAELADRFMTVLLRRPRSGTALDRVYGFHVQGGSLESLLESLDVSADDPEAGSKQMILGLLQLQRGKPGLAVAAFENAEHLRPDDAMASFLLGKSQLAVGQNEKAAEAMERAITREPARAEALPIFTELGRLYGRAGQTEKALAVWEKLERRFPGDDKVGGQIAQTLADEGDYQSALDRYASLANSARQAEQKVAFAVQAAEMKRRLGNHDESVTDLENILTRLRPGSWLYNSVRQRIEEGFLKSGDYDALAKYYEDKLESSPDDLEVMTRLGRIYITSRRLEDAERTLRTALEKAPTETEIRLTLIDVLRHQGELTAAADQYEKLVDADPTNPDYLLRWGRVVLEDGDRALDQRRDEAAQIWTRLAEARSDDAVILSQVADAMRSIDQIDQAIDLYRQAIDVAPQSPQYREYLGEYLYKLDRKEAAVETWESMAADDRRDRESLVRLAEVFQTFEFDERALETWRVAAEHDLQFDQELRFARLLRESSLFDEAFERLDRAATLAETPDEREQLLRDRINTYSDAGTLLDQIAQREAAEKTPDNLRVLALLHAAAGELADARSAIEAALEMSPDSVDILLIAAEVSERQNRFADAAEKFRRLAELDIRFKTNHLRRVADLQMRLGKVDEAMKTCAEVIAANPASAESYQFLARLAFRAGRDDEAIAALRTAMNVAPRDNTSRRTLASAFADRFRTDEAIEVYWQAMRYESKLDDQVLLVESLAPLYDRKNEVEDLVRRIEELQEDDVDSRSITVMTAAAYEAVENYGAAKSVLETAIADAPRDVSLLDRMVRVCDLANEVTDAAEYQERIAAIEDTPENRFKLIQFQLEAEMIDIETALSKRISLNADPQRLGRMIRGSVARSDMETAIAICQAALNRDDRLWDVKLYLAQLLLHQPVDGNDDESQSQPYQRAIELANEVRQLDIEVDELAPTASRGGSRPGNNTSTRPVKPTDWSSHYYEVARQYKLGQYSSSSYSSRGTQLVQPRNFGHARVLAATLEFVAISKTNQDSVASKKIYELLSTKYAMPEIDEIDDANVIWDYRGIESSCRYLTRKAVNSHFDKEDKERTKRCNWRLAELDPKFGEQSLRVMLFSQYRQQEDSVWTDEQWELVKQLHDQAEARAHSDRSVRGVYYWQHLTQFRKVLAWKHQTRGEEELAQQYEIEPPQDDATLAELVNIMRFYTTIDDMESAEALIPRLMPAARDSDRTNRTSGSSTTGFFGSIRGGNDTAKALYDEHRFKFLDAALAEVCGVPRTSRRSGLTNGTTNAYVRSSGGGYYGVTIKSPLSADLLPQNVITEFGSFLPEKPNSSGRAQFQVPEEFLEFLDRPVEGANEIEKKTRDVLTAYAHWWANDATECYQRINRLCTQFPDDVDLRIEQARLASEVAQPRIALQKLDSFEPLDSRMLVRKEMAAMNLASRIGDTERARAAAERLFGLRIDTTTQLALTEQLRQLGMNDQAKAMMQRLRGGRQKDERTQIQIANAFLSSGDPEAAAEVAYSVLRKLNGGRSTTNNADYYRRQVVTILRNAKKLDPLIERAKRRLELAPNSRRAMNSLAELYSAAGKTALANEILGKLSESSGKDSATQLLARAESLKSAGKNKEAVEAYLQAYIKKPDAFRSDFYQMYSPARNLTETEFAFKLLNQIDPNAIPAYRIDELLRMGRNGNSSYSEAKRDFLRRMLRRSDLQNYLFSIVRNIPPNEREKIPEVDRTIIDAACEETAFNARSSYWNIYSYTGAGKASGGLEELLAIVKRNQKYRNQFREAATAAQEADQEEHGLTATLLLSLVEIVCDDDDAEDTSKAKEETRASYDAIHQLFVQENRERTIKKVAPALIWQAGLALEEDDFALENKTELLVDLYQTACIDQTKFNNAISFTPAARLIHWYVELGQRGKARELIMRYYEAINHSDENVNNPGYGDYQDINEIAGIASMFSTYDFPIESYQVYQQLLADQAKFERAQRWGGSSNRERYESDSQKAFENITSEAGRTYLLSFGQQLGENAPDQLPRLLEGSPEQIRRSEGTPSILVAIEKARESDEGVEVIDQLKQTVEEKIEVTPDHLCAHIVRVVVLLNQDSGNELTEALDQLMKVVPSEDELAKLSEQGEVKTLERLNDLFVPLIAAKSSDHPDADSVPKQLADYLATMADVAGNKTAELALLAIGGYGEDRVQEILQEFEEKATQQTKLTRDEVTFCLDIADSFVDQGQLRDSARALRIALQAGPPIAPISGGNDPFSLTPIRQNNNNVNEREQELTELRVRLLKTVASWSKPLGVSDLTMPLLSEKPAPQVDAELASQLADALTAIVIPNGSTGMVYPWGKRIASRNGYDRYHNQNSWDVQSLSIALGNLARLAGNTDAVLETIRERQETATDPRIVKAVLVDVACAGSNPQVQSKAIGEFTQLLNLQLPATDAPVVTQTGSISITSQMQAESMEKSDVVDLCMRTLWPIVSHPDSFSKEDVHEASQTLTRVNRLIGSDHYTLGRHREISRRLENQLFTTAAETKDEKTFSQQLESRVQSFFRGLGF</sequence>
<keyword evidence="2 3" id="KW-0802">TPR repeat</keyword>
<dbReference type="InterPro" id="IPR019734">
    <property type="entry name" value="TPR_rpt"/>
</dbReference>
<reference evidence="5 6" key="1">
    <citation type="submission" date="2023-06" db="EMBL/GenBank/DDBJ databases">
        <title>Roseiconus lacunae JC819 isolated from Gulf of Mannar region, Tamil Nadu.</title>
        <authorList>
            <person name="Pk S."/>
            <person name="Ch S."/>
            <person name="Ch V.R."/>
        </authorList>
    </citation>
    <scope>NUCLEOTIDE SEQUENCE [LARGE SCALE GENOMIC DNA]</scope>
    <source>
        <strain evidence="5 6">JC819</strain>
    </source>
</reference>
<dbReference type="EMBL" id="JASZZN010000006">
    <property type="protein sequence ID" value="MDM4015762.1"/>
    <property type="molecule type" value="Genomic_DNA"/>
</dbReference>
<dbReference type="Pfam" id="PF13432">
    <property type="entry name" value="TPR_16"/>
    <property type="match status" value="4"/>
</dbReference>